<reference evidence="1 2" key="1">
    <citation type="submission" date="2020-09" db="EMBL/GenBank/DDBJ databases">
        <title>Characterization and genome sequencing of Ruminiclostridium sp. nov. MA18.</title>
        <authorList>
            <person name="Rettenmaier R."/>
            <person name="Kowollik M.-L."/>
            <person name="Liebl W."/>
            <person name="Zverlov V."/>
        </authorList>
    </citation>
    <scope>NUCLEOTIDE SEQUENCE [LARGE SCALE GENOMIC DNA]</scope>
    <source>
        <strain evidence="1 2">MA18</strain>
    </source>
</reference>
<dbReference type="NCBIfam" id="TIGR04065">
    <property type="entry name" value="ocin_CLI_3235"/>
    <property type="match status" value="1"/>
</dbReference>
<proteinExistence type="predicted"/>
<accession>A0A7H1VPK9</accession>
<dbReference type="InterPro" id="IPR023968">
    <property type="entry name" value="Bacteriocin_CLI3235"/>
</dbReference>
<sequence>MNKLRKKMITETETLEAYAANCYSTCYYNCSGPCHSHVTAGYTAEYNSNNYYSK</sequence>
<name>A0A7H1VPK9_9FIRM</name>
<protein>
    <submittedName>
        <fullName evidence="1">CLI_3235 family bacteriocin</fullName>
    </submittedName>
</protein>
<gene>
    <name evidence="1" type="ORF">EHE19_001910</name>
</gene>
<dbReference type="EMBL" id="CP061336">
    <property type="protein sequence ID" value="QNU67321.1"/>
    <property type="molecule type" value="Genomic_DNA"/>
</dbReference>
<dbReference type="AlphaFoldDB" id="A0A7H1VPK9"/>
<dbReference type="RefSeq" id="WP_171003573.1">
    <property type="nucleotide sequence ID" value="NZ_CP061336.1"/>
</dbReference>
<keyword evidence="2" id="KW-1185">Reference proteome</keyword>
<evidence type="ECO:0000313" key="2">
    <source>
        <dbReference type="Proteomes" id="UP000306409"/>
    </source>
</evidence>
<dbReference type="Proteomes" id="UP000306409">
    <property type="component" value="Chromosome"/>
</dbReference>
<dbReference type="KEGG" id="rher:EHE19_001910"/>
<organism evidence="1 2">
    <name type="scientific">Ruminiclostridium herbifermentans</name>
    <dbReference type="NCBI Taxonomy" id="2488810"/>
    <lineage>
        <taxon>Bacteria</taxon>
        <taxon>Bacillati</taxon>
        <taxon>Bacillota</taxon>
        <taxon>Clostridia</taxon>
        <taxon>Eubacteriales</taxon>
        <taxon>Oscillospiraceae</taxon>
        <taxon>Ruminiclostridium</taxon>
    </lineage>
</organism>
<evidence type="ECO:0000313" key="1">
    <source>
        <dbReference type="EMBL" id="QNU67321.1"/>
    </source>
</evidence>